<keyword evidence="2 9" id="KW-0963">Cytoplasm</keyword>
<dbReference type="Gene3D" id="3.90.950.10">
    <property type="match status" value="1"/>
</dbReference>
<comment type="caution">
    <text evidence="9">Lacks conserved residue(s) required for the propagation of feature annotation.</text>
</comment>
<accession>A0A450XPG9</accession>
<feature type="active site" description="Proton acceptor" evidence="9">
    <location>
        <position position="71"/>
    </location>
</feature>
<gene>
    <name evidence="10" type="ORF">BECKMB1821G_GA0114241_10788</name>
    <name evidence="12" type="ORF">BECKMB1821H_GA0114242_10788</name>
    <name evidence="11" type="ORF">BECKMB1821I_GA0114274_10788</name>
</gene>
<evidence type="ECO:0000256" key="5">
    <source>
        <dbReference type="ARBA" id="ARBA00050213"/>
    </source>
</evidence>
<feature type="site" description="Important for substrate specificity" evidence="9">
    <location>
        <position position="156"/>
    </location>
</feature>
<dbReference type="EMBL" id="CAADFQ010000078">
    <property type="protein sequence ID" value="VFK34639.1"/>
    <property type="molecule type" value="Genomic_DNA"/>
</dbReference>
<feature type="site" description="Important for substrate specificity" evidence="9">
    <location>
        <position position="14"/>
    </location>
</feature>
<dbReference type="EMBL" id="CAADFO010000078">
    <property type="protein sequence ID" value="VFK31144.1"/>
    <property type="molecule type" value="Genomic_DNA"/>
</dbReference>
<keyword evidence="3 9" id="KW-0378">Hydrolase</keyword>
<dbReference type="FunFam" id="3.90.950.10:FF:000005">
    <property type="entry name" value="7-methyl-GTP pyrophosphatase"/>
    <property type="match status" value="1"/>
</dbReference>
<comment type="subcellular location">
    <subcellularLocation>
        <location evidence="1 9">Cytoplasm</location>
    </subcellularLocation>
</comment>
<comment type="cofactor">
    <cofactor evidence="9">
        <name>a divalent metal cation</name>
        <dbReference type="ChEBI" id="CHEBI:60240"/>
    </cofactor>
</comment>
<evidence type="ECO:0000256" key="9">
    <source>
        <dbReference type="HAMAP-Rule" id="MF_00528"/>
    </source>
</evidence>
<comment type="catalytic activity">
    <reaction evidence="5 9">
        <text>N(7)-methyl-GTP + H2O = N(7)-methyl-GMP + diphosphate + H(+)</text>
        <dbReference type="Rhea" id="RHEA:58744"/>
        <dbReference type="ChEBI" id="CHEBI:15377"/>
        <dbReference type="ChEBI" id="CHEBI:15378"/>
        <dbReference type="ChEBI" id="CHEBI:33019"/>
        <dbReference type="ChEBI" id="CHEBI:58285"/>
        <dbReference type="ChEBI" id="CHEBI:87133"/>
    </reaction>
</comment>
<comment type="function">
    <text evidence="6 9">Nucleoside triphosphate pyrophosphatase that hydrolyzes 7-methyl-GTP (m(7)GTP). May have a dual role in cell division arrest and in preventing the incorporation of modified nucleotides into cellular nucleic acids.</text>
</comment>
<evidence type="ECO:0000256" key="7">
    <source>
        <dbReference type="ARBA" id="ARBA00060749"/>
    </source>
</evidence>
<evidence type="ECO:0000256" key="1">
    <source>
        <dbReference type="ARBA" id="ARBA00004496"/>
    </source>
</evidence>
<evidence type="ECO:0000256" key="8">
    <source>
        <dbReference type="ARBA" id="ARBA00068163"/>
    </source>
</evidence>
<feature type="site" description="Important for substrate specificity" evidence="9">
    <location>
        <position position="72"/>
    </location>
</feature>
<dbReference type="NCBIfam" id="TIGR00172">
    <property type="entry name" value="maf"/>
    <property type="match status" value="1"/>
</dbReference>
<dbReference type="EMBL" id="CAADGH010000078">
    <property type="protein sequence ID" value="VFK76838.1"/>
    <property type="molecule type" value="Genomic_DNA"/>
</dbReference>
<dbReference type="GO" id="GO:0005737">
    <property type="term" value="C:cytoplasm"/>
    <property type="evidence" value="ECO:0007669"/>
    <property type="project" value="UniProtKB-SubCell"/>
</dbReference>
<evidence type="ECO:0000256" key="2">
    <source>
        <dbReference type="ARBA" id="ARBA00022490"/>
    </source>
</evidence>
<keyword evidence="4 9" id="KW-0546">Nucleotide metabolism</keyword>
<protein>
    <recommendedName>
        <fullName evidence="8 9">7-methyl-GTP pyrophosphatase</fullName>
        <shortName evidence="9">m(7)GTP pyrophosphatase</shortName>
        <ecNumber evidence="9">3.6.1.-</ecNumber>
    </recommendedName>
</protein>
<dbReference type="CDD" id="cd00555">
    <property type="entry name" value="Maf"/>
    <property type="match status" value="1"/>
</dbReference>
<dbReference type="PIRSF" id="PIRSF006305">
    <property type="entry name" value="Maf"/>
    <property type="match status" value="1"/>
</dbReference>
<evidence type="ECO:0000256" key="3">
    <source>
        <dbReference type="ARBA" id="ARBA00022801"/>
    </source>
</evidence>
<evidence type="ECO:0000313" key="11">
    <source>
        <dbReference type="EMBL" id="VFK34639.1"/>
    </source>
</evidence>
<dbReference type="AlphaFoldDB" id="A0A450XPG9"/>
<name>A0A450XPG9_9GAMM</name>
<dbReference type="HAMAP" id="MF_00528">
    <property type="entry name" value="Maf"/>
    <property type="match status" value="1"/>
</dbReference>
<dbReference type="PANTHER" id="PTHR43213:SF10">
    <property type="entry name" value="7-METHYL-GTP PYROPHOSPHATASE"/>
    <property type="match status" value="1"/>
</dbReference>
<evidence type="ECO:0000313" key="10">
    <source>
        <dbReference type="EMBL" id="VFK31144.1"/>
    </source>
</evidence>
<dbReference type="InterPro" id="IPR029001">
    <property type="entry name" value="ITPase-like_fam"/>
</dbReference>
<dbReference type="InterPro" id="IPR003697">
    <property type="entry name" value="Maf-like"/>
</dbReference>
<sequence length="203" mass="22312">MKTPRIILASTSRYRRELLSRLHIPFETRSPTTDEQPLPREQPAALVRRLSEAKAASMGPDAPNSLIIGSDQVAVLDGDILGKPGNRAATIRQLSRAAGRQVTFLTGISLFNTHTNRFETDIAPFSVWFRDLTAGQIEHYVDREQPFDCAGGFKSEHLGIALFARMEGDDPTALVGLPLIRLVAMLQRQGVDVLGPSPFVPEP</sequence>
<dbReference type="SUPFAM" id="SSF52972">
    <property type="entry name" value="ITPase-like"/>
    <property type="match status" value="1"/>
</dbReference>
<evidence type="ECO:0000313" key="12">
    <source>
        <dbReference type="EMBL" id="VFK76838.1"/>
    </source>
</evidence>
<comment type="similarity">
    <text evidence="7 9">Belongs to the Maf family. YceF subfamily.</text>
</comment>
<proteinExistence type="inferred from homology"/>
<organism evidence="10">
    <name type="scientific">Candidatus Kentrum sp. MB</name>
    <dbReference type="NCBI Taxonomy" id="2138164"/>
    <lineage>
        <taxon>Bacteria</taxon>
        <taxon>Pseudomonadati</taxon>
        <taxon>Pseudomonadota</taxon>
        <taxon>Gammaproteobacteria</taxon>
        <taxon>Candidatus Kentrum</taxon>
    </lineage>
</organism>
<dbReference type="EC" id="3.6.1.-" evidence="9"/>
<evidence type="ECO:0000256" key="6">
    <source>
        <dbReference type="ARBA" id="ARBA00053369"/>
    </source>
</evidence>
<dbReference type="GO" id="GO:0009117">
    <property type="term" value="P:nucleotide metabolic process"/>
    <property type="evidence" value="ECO:0007669"/>
    <property type="project" value="UniProtKB-KW"/>
</dbReference>
<evidence type="ECO:0000256" key="4">
    <source>
        <dbReference type="ARBA" id="ARBA00023080"/>
    </source>
</evidence>
<reference evidence="10" key="1">
    <citation type="submission" date="2019-02" db="EMBL/GenBank/DDBJ databases">
        <authorList>
            <person name="Gruber-Vodicka R. H."/>
            <person name="Seah K. B. B."/>
        </authorList>
    </citation>
    <scope>NUCLEOTIDE SEQUENCE</scope>
    <source>
        <strain evidence="10">BECK_BZ197</strain>
        <strain evidence="12">BECK_BZ198</strain>
        <strain evidence="11">BECK_BZ199</strain>
    </source>
</reference>
<dbReference type="Pfam" id="PF02545">
    <property type="entry name" value="Maf"/>
    <property type="match status" value="1"/>
</dbReference>
<dbReference type="GO" id="GO:0047429">
    <property type="term" value="F:nucleoside triphosphate diphosphatase activity"/>
    <property type="evidence" value="ECO:0007669"/>
    <property type="project" value="InterPro"/>
</dbReference>
<dbReference type="PANTHER" id="PTHR43213">
    <property type="entry name" value="BIFUNCTIONAL DTTP/UTP PYROPHOSPHATASE/METHYLTRANSFERASE PROTEIN-RELATED"/>
    <property type="match status" value="1"/>
</dbReference>